<organism evidence="19 20">
    <name type="scientific">Fluviispira sanaruensis</name>
    <dbReference type="NCBI Taxonomy" id="2493639"/>
    <lineage>
        <taxon>Bacteria</taxon>
        <taxon>Pseudomonadati</taxon>
        <taxon>Bdellovibrionota</taxon>
        <taxon>Oligoflexia</taxon>
        <taxon>Silvanigrellales</taxon>
        <taxon>Silvanigrellaceae</taxon>
        <taxon>Fluviispira</taxon>
    </lineage>
</organism>
<evidence type="ECO:0000256" key="3">
    <source>
        <dbReference type="ARBA" id="ARBA00007630"/>
    </source>
</evidence>
<dbReference type="Gene3D" id="1.10.1270.20">
    <property type="entry name" value="tRNA(m1g37)methyltransferase, domain 2"/>
    <property type="match status" value="1"/>
</dbReference>
<comment type="subcellular location">
    <subcellularLocation>
        <location evidence="2 15 17">Cytoplasm</location>
    </subcellularLocation>
</comment>
<evidence type="ECO:0000256" key="1">
    <source>
        <dbReference type="ARBA" id="ARBA00002634"/>
    </source>
</evidence>
<evidence type="ECO:0000256" key="10">
    <source>
        <dbReference type="ARBA" id="ARBA00022691"/>
    </source>
</evidence>
<evidence type="ECO:0000256" key="15">
    <source>
        <dbReference type="HAMAP-Rule" id="MF_00605"/>
    </source>
</evidence>
<accession>A0A4P2VHD0</accession>
<evidence type="ECO:0000256" key="13">
    <source>
        <dbReference type="ARBA" id="ARBA00033392"/>
    </source>
</evidence>
<evidence type="ECO:0000256" key="11">
    <source>
        <dbReference type="ARBA" id="ARBA00022694"/>
    </source>
</evidence>
<dbReference type="Proteomes" id="UP000291236">
    <property type="component" value="Chromosome"/>
</dbReference>
<evidence type="ECO:0000256" key="17">
    <source>
        <dbReference type="RuleBase" id="RU003464"/>
    </source>
</evidence>
<dbReference type="InterPro" id="IPR016009">
    <property type="entry name" value="tRNA_MeTrfase_TRMD/TRM10"/>
</dbReference>
<evidence type="ECO:0000259" key="18">
    <source>
        <dbReference type="Pfam" id="PF01746"/>
    </source>
</evidence>
<dbReference type="InterPro" id="IPR023148">
    <property type="entry name" value="tRNA_m1G_MeTrfase_C_sf"/>
</dbReference>
<feature type="binding site" evidence="15 16">
    <location>
        <position position="114"/>
    </location>
    <ligand>
        <name>S-adenosyl-L-methionine</name>
        <dbReference type="ChEBI" id="CHEBI:59789"/>
    </ligand>
</feature>
<name>A0A4P2VHD0_FLUSA</name>
<feature type="domain" description="tRNA methyltransferase TRMD/TRM10-type" evidence="18">
    <location>
        <begin position="5"/>
        <end position="225"/>
    </location>
</feature>
<protein>
    <recommendedName>
        <fullName evidence="6 15">tRNA (guanine-N(1)-)-methyltransferase</fullName>
        <ecNumber evidence="5 15">2.1.1.228</ecNumber>
    </recommendedName>
    <alternativeName>
        <fullName evidence="12 15">M1G-methyltransferase</fullName>
    </alternativeName>
    <alternativeName>
        <fullName evidence="13 15">tRNA [GM37] methyltransferase</fullName>
    </alternativeName>
</protein>
<evidence type="ECO:0000313" key="19">
    <source>
        <dbReference type="EMBL" id="BBH52101.1"/>
    </source>
</evidence>
<dbReference type="GO" id="GO:0005829">
    <property type="term" value="C:cytosol"/>
    <property type="evidence" value="ECO:0007669"/>
    <property type="project" value="TreeGrafter"/>
</dbReference>
<proteinExistence type="inferred from homology"/>
<dbReference type="EC" id="2.1.1.228" evidence="5 15"/>
<evidence type="ECO:0000256" key="5">
    <source>
        <dbReference type="ARBA" id="ARBA00012807"/>
    </source>
</evidence>
<evidence type="ECO:0000313" key="20">
    <source>
        <dbReference type="Proteomes" id="UP000291236"/>
    </source>
</evidence>
<feature type="binding site" evidence="15 16">
    <location>
        <begin position="134"/>
        <end position="139"/>
    </location>
    <ligand>
        <name>S-adenosyl-L-methionine</name>
        <dbReference type="ChEBI" id="CHEBI:59789"/>
    </ligand>
</feature>
<dbReference type="AlphaFoldDB" id="A0A4P2VHD0"/>
<evidence type="ECO:0000256" key="7">
    <source>
        <dbReference type="ARBA" id="ARBA00022490"/>
    </source>
</evidence>
<dbReference type="PANTHER" id="PTHR46417:SF1">
    <property type="entry name" value="TRNA (GUANINE-N(1)-)-METHYLTRANSFERASE"/>
    <property type="match status" value="1"/>
</dbReference>
<dbReference type="CDD" id="cd18080">
    <property type="entry name" value="TrmD-like"/>
    <property type="match status" value="1"/>
</dbReference>
<evidence type="ECO:0000256" key="8">
    <source>
        <dbReference type="ARBA" id="ARBA00022603"/>
    </source>
</evidence>
<dbReference type="NCBIfam" id="TIGR00088">
    <property type="entry name" value="trmD"/>
    <property type="match status" value="1"/>
</dbReference>
<reference evidence="19 20" key="1">
    <citation type="submission" date="2018-12" db="EMBL/GenBank/DDBJ databases">
        <title>Rubrispira sanarue gen. nov., sp., nov., a member of the order Silvanigrellales, isolated from a brackish lake in Hamamatsu Japan.</title>
        <authorList>
            <person name="Maejima Y."/>
            <person name="Iino T."/>
            <person name="Muraguchi Y."/>
            <person name="Fukuda K."/>
            <person name="Nojiri H."/>
            <person name="Ohkuma M."/>
            <person name="Moriuchi R."/>
            <person name="Dohra H."/>
            <person name="Kimbara K."/>
            <person name="Shintani M."/>
        </authorList>
    </citation>
    <scope>NUCLEOTIDE SEQUENCE [LARGE SCALE GENOMIC DNA]</scope>
    <source>
        <strain evidence="19 20">RF1110005</strain>
    </source>
</reference>
<dbReference type="EMBL" id="AP019368">
    <property type="protein sequence ID" value="BBH52101.1"/>
    <property type="molecule type" value="Genomic_DNA"/>
</dbReference>
<evidence type="ECO:0000256" key="14">
    <source>
        <dbReference type="ARBA" id="ARBA00047783"/>
    </source>
</evidence>
<evidence type="ECO:0000256" key="9">
    <source>
        <dbReference type="ARBA" id="ARBA00022679"/>
    </source>
</evidence>
<dbReference type="GO" id="GO:0052906">
    <property type="term" value="F:tRNA (guanine(37)-N1)-methyltransferase activity"/>
    <property type="evidence" value="ECO:0007669"/>
    <property type="project" value="UniProtKB-UniRule"/>
</dbReference>
<comment type="similarity">
    <text evidence="3 15 17">Belongs to the RNA methyltransferase TrmD family.</text>
</comment>
<dbReference type="InterPro" id="IPR029026">
    <property type="entry name" value="tRNA_m1G_MTases_N"/>
</dbReference>
<dbReference type="InterPro" id="IPR029028">
    <property type="entry name" value="Alpha/beta_knot_MTases"/>
</dbReference>
<dbReference type="Gene3D" id="3.40.1280.10">
    <property type="match status" value="1"/>
</dbReference>
<sequence>MKELLRFSAVTLFPEMFETIKSEGVIAKAIKKNIIQLETVYLRDFADNIRKNVDDKPIGGGDGMVLRPDITEKAILSVKTDATFIINLTPSGKVFNNSIAKNIAKKSHVLLLCGRYAGYDARVIAKHAHLNLSIGDFVLSGGELPAMCFIDTVARFVPGVLGNQLSAELDSFENGLLEAPQYTHPENFSGMKAPDILFSGNHKKISDFTRKEQLKITAQNRPDLILEHWDSLSRQEKVLVEKIWKFS</sequence>
<evidence type="ECO:0000256" key="16">
    <source>
        <dbReference type="PIRSR" id="PIRSR000386-1"/>
    </source>
</evidence>
<keyword evidence="10 15" id="KW-0949">S-adenosyl-L-methionine</keyword>
<comment type="function">
    <text evidence="1 15 17">Specifically methylates guanosine-37 in various tRNAs.</text>
</comment>
<evidence type="ECO:0000256" key="6">
    <source>
        <dbReference type="ARBA" id="ARBA00014679"/>
    </source>
</evidence>
<dbReference type="InterPro" id="IPR002649">
    <property type="entry name" value="tRNA_m1G_MeTrfase_TrmD"/>
</dbReference>
<keyword evidence="9 15" id="KW-0808">Transferase</keyword>
<evidence type="ECO:0000256" key="12">
    <source>
        <dbReference type="ARBA" id="ARBA00029736"/>
    </source>
</evidence>
<dbReference type="PIRSF" id="PIRSF000386">
    <property type="entry name" value="tRNA_mtase"/>
    <property type="match status" value="1"/>
</dbReference>
<dbReference type="NCBIfam" id="NF000648">
    <property type="entry name" value="PRK00026.1"/>
    <property type="match status" value="1"/>
</dbReference>
<evidence type="ECO:0000256" key="4">
    <source>
        <dbReference type="ARBA" id="ARBA00011738"/>
    </source>
</evidence>
<dbReference type="GO" id="GO:0002939">
    <property type="term" value="P:tRNA N1-guanine methylation"/>
    <property type="evidence" value="ECO:0007669"/>
    <property type="project" value="TreeGrafter"/>
</dbReference>
<dbReference type="Pfam" id="PF01746">
    <property type="entry name" value="tRNA_m1G_MT"/>
    <property type="match status" value="1"/>
</dbReference>
<dbReference type="KEGG" id="sbf:JCM31447_05390"/>
<dbReference type="PANTHER" id="PTHR46417">
    <property type="entry name" value="TRNA (GUANINE-N(1)-)-METHYLTRANSFERASE"/>
    <property type="match status" value="1"/>
</dbReference>
<keyword evidence="20" id="KW-1185">Reference proteome</keyword>
<keyword evidence="8 15" id="KW-0489">Methyltransferase</keyword>
<comment type="catalytic activity">
    <reaction evidence="14 15 17">
        <text>guanosine(37) in tRNA + S-adenosyl-L-methionine = N(1)-methylguanosine(37) in tRNA + S-adenosyl-L-homocysteine + H(+)</text>
        <dbReference type="Rhea" id="RHEA:36899"/>
        <dbReference type="Rhea" id="RHEA-COMP:10145"/>
        <dbReference type="Rhea" id="RHEA-COMP:10147"/>
        <dbReference type="ChEBI" id="CHEBI:15378"/>
        <dbReference type="ChEBI" id="CHEBI:57856"/>
        <dbReference type="ChEBI" id="CHEBI:59789"/>
        <dbReference type="ChEBI" id="CHEBI:73542"/>
        <dbReference type="ChEBI" id="CHEBI:74269"/>
        <dbReference type="EC" id="2.1.1.228"/>
    </reaction>
</comment>
<comment type="subunit">
    <text evidence="4 15 17">Homodimer.</text>
</comment>
<dbReference type="HAMAP" id="MF_00605">
    <property type="entry name" value="TrmD"/>
    <property type="match status" value="1"/>
</dbReference>
<evidence type="ECO:0000256" key="2">
    <source>
        <dbReference type="ARBA" id="ARBA00004496"/>
    </source>
</evidence>
<gene>
    <name evidence="15 19" type="primary">trmD</name>
    <name evidence="19" type="ORF">JCM31447_05390</name>
</gene>
<dbReference type="RefSeq" id="WP_216678705.1">
    <property type="nucleotide sequence ID" value="NZ_AP019368.1"/>
</dbReference>
<keyword evidence="11 15" id="KW-0819">tRNA processing</keyword>
<dbReference type="SUPFAM" id="SSF75217">
    <property type="entry name" value="alpha/beta knot"/>
    <property type="match status" value="1"/>
</dbReference>
<keyword evidence="7 15" id="KW-0963">Cytoplasm</keyword>